<dbReference type="InterPro" id="IPR011600">
    <property type="entry name" value="Pept_C14_caspase"/>
</dbReference>
<evidence type="ECO:0000256" key="2">
    <source>
        <dbReference type="ARBA" id="ARBA00022737"/>
    </source>
</evidence>
<dbReference type="Gene3D" id="1.25.40.10">
    <property type="entry name" value="Tetratricopeptide repeat domain"/>
    <property type="match status" value="1"/>
</dbReference>
<dbReference type="EMBL" id="BSPC01000052">
    <property type="protein sequence ID" value="GLS21642.1"/>
    <property type="molecule type" value="Genomic_DNA"/>
</dbReference>
<dbReference type="SMART" id="SM00671">
    <property type="entry name" value="SEL1"/>
    <property type="match status" value="6"/>
</dbReference>
<evidence type="ECO:0000256" key="3">
    <source>
        <dbReference type="SAM" id="SignalP"/>
    </source>
</evidence>
<reference evidence="6" key="1">
    <citation type="journal article" date="2019" name="Int. J. Syst. Evol. Microbiol.">
        <title>The Global Catalogue of Microorganisms (GCM) 10K type strain sequencing project: providing services to taxonomists for standard genome sequencing and annotation.</title>
        <authorList>
            <consortium name="The Broad Institute Genomics Platform"/>
            <consortium name="The Broad Institute Genome Sequencing Center for Infectious Disease"/>
            <person name="Wu L."/>
            <person name="Ma J."/>
        </authorList>
    </citation>
    <scope>NUCLEOTIDE SEQUENCE [LARGE SCALE GENOMIC DNA]</scope>
    <source>
        <strain evidence="6">NBRC 101365</strain>
    </source>
</reference>
<sequence>MLTSNRDPGIRHCLTWKAALPVAALAAAMLALPASAKAAERRVAFVVGNSHYAVVPPLNNPDNDAQAVAAALKRQGFEVVSALDLDRNDFDKALQRFIRSLPGSELSVFYYSGHGIQVGGDNRIIPIDAKLKDPADLEVETINVKTIVAYMQQNSKTQLVYLDSCRTNPFQSRSFLVGPEKQMAVAGVGLAPPASVPSSLIAYSTQPGAVAEDGTGDKSPFTASMLKYSFTLGVDVQKALDKVTQDVWDATEERQRPWSVDTLAQPVYLAKPAIRIAAAAPVQTAMTAAVKIGPAPRQDQGNAAPPQEAPVQVAALLGETLNTPRRVPIGVGQVAMLGDLPLVRAATGAQIQIAAAPSLGTMYLNGKALAEGDVVDQNAIRAVTFEPSIGSEGKVQSVQLKVEQPGGNGQVVSGKIESFVPACDEQAGEPLDPQGVTAGKLPNEIDPLPALAACGEAVAKFPEVTRYKYELGRAKLADKDVAGAIEQFNAASDVGYTRAYYELGYLAERGLGRPQDVVEANRLFKMGSDRGDPYAMLAYGRNLAKGRGVPKSVDDGVKLLNRAVELGHTYAMNEVGAMYYYGQSLPADPKRGIKFYEAALARNDIYAMRNMGIVYLEGKGVTRNPATAMELFKKASDGGHPSAPTNIGAMYFKGDGVKKDLATAMNWYQIGAERGDYFAASNLAWIYSKGPKAQRDLEKAVWYSSLAVAMDAYGEHKEEADGLRALPLAEKKKTVEKLNSELGSDAVTPSADIDDTLVLLARKAWQKRNPRLDLF</sequence>
<evidence type="ECO:0000259" key="4">
    <source>
        <dbReference type="PROSITE" id="PS50208"/>
    </source>
</evidence>
<dbReference type="InterPro" id="IPR040239">
    <property type="entry name" value="HcpB-like"/>
</dbReference>
<dbReference type="Gene3D" id="3.40.50.1460">
    <property type="match status" value="1"/>
</dbReference>
<organism evidence="5 6">
    <name type="scientific">Labrys miyagiensis</name>
    <dbReference type="NCBI Taxonomy" id="346912"/>
    <lineage>
        <taxon>Bacteria</taxon>
        <taxon>Pseudomonadati</taxon>
        <taxon>Pseudomonadota</taxon>
        <taxon>Alphaproteobacteria</taxon>
        <taxon>Hyphomicrobiales</taxon>
        <taxon>Xanthobacteraceae</taxon>
        <taxon>Labrys</taxon>
    </lineage>
</organism>
<dbReference type="PANTHER" id="PTHR13891:SF1">
    <property type="entry name" value="CYTOCHROME C OXIDASE ASSEMBLY FACTOR 7"/>
    <property type="match status" value="1"/>
</dbReference>
<dbReference type="Proteomes" id="UP001156882">
    <property type="component" value="Unassembled WGS sequence"/>
</dbReference>
<proteinExistence type="inferred from homology"/>
<dbReference type="RefSeq" id="WP_284314698.1">
    <property type="nucleotide sequence ID" value="NZ_BSPC01000052.1"/>
</dbReference>
<evidence type="ECO:0000256" key="1">
    <source>
        <dbReference type="ARBA" id="ARBA00008486"/>
    </source>
</evidence>
<dbReference type="InterPro" id="IPR006597">
    <property type="entry name" value="Sel1-like"/>
</dbReference>
<comment type="similarity">
    <text evidence="1">Belongs to the hcp beta-lactamase family.</text>
</comment>
<keyword evidence="3" id="KW-0732">Signal</keyword>
<keyword evidence="6" id="KW-1185">Reference proteome</keyword>
<comment type="caution">
    <text evidence="5">The sequence shown here is derived from an EMBL/GenBank/DDBJ whole genome shotgun (WGS) entry which is preliminary data.</text>
</comment>
<keyword evidence="2" id="KW-0677">Repeat</keyword>
<dbReference type="SUPFAM" id="SSF52129">
    <property type="entry name" value="Caspase-like"/>
    <property type="match status" value="1"/>
</dbReference>
<protein>
    <recommendedName>
        <fullName evidence="4">Caspase family p20 domain-containing protein</fullName>
    </recommendedName>
</protein>
<feature type="domain" description="Caspase family p20" evidence="4">
    <location>
        <begin position="40"/>
        <end position="117"/>
    </location>
</feature>
<gene>
    <name evidence="5" type="ORF">GCM10007874_46590</name>
</gene>
<dbReference type="PROSITE" id="PS50208">
    <property type="entry name" value="CASPASE_P20"/>
    <property type="match status" value="1"/>
</dbReference>
<name>A0ABQ6CTQ9_9HYPH</name>
<evidence type="ECO:0000313" key="6">
    <source>
        <dbReference type="Proteomes" id="UP001156882"/>
    </source>
</evidence>
<feature type="signal peptide" evidence="3">
    <location>
        <begin position="1"/>
        <end position="38"/>
    </location>
</feature>
<feature type="chain" id="PRO_5046657734" description="Caspase family p20 domain-containing protein" evidence="3">
    <location>
        <begin position="39"/>
        <end position="775"/>
    </location>
</feature>
<dbReference type="Pfam" id="PF08238">
    <property type="entry name" value="Sel1"/>
    <property type="match status" value="6"/>
</dbReference>
<dbReference type="InterPro" id="IPR029030">
    <property type="entry name" value="Caspase-like_dom_sf"/>
</dbReference>
<dbReference type="InterPro" id="IPR001309">
    <property type="entry name" value="Pept_C14_p20"/>
</dbReference>
<dbReference type="PANTHER" id="PTHR13891">
    <property type="entry name" value="CYTOCHROME C OXIDASE ASSEMBLY FACTOR 7"/>
    <property type="match status" value="1"/>
</dbReference>
<dbReference type="InterPro" id="IPR011990">
    <property type="entry name" value="TPR-like_helical_dom_sf"/>
</dbReference>
<dbReference type="Pfam" id="PF00656">
    <property type="entry name" value="Peptidase_C14"/>
    <property type="match status" value="1"/>
</dbReference>
<dbReference type="SUPFAM" id="SSF81901">
    <property type="entry name" value="HCP-like"/>
    <property type="match status" value="2"/>
</dbReference>
<evidence type="ECO:0000313" key="5">
    <source>
        <dbReference type="EMBL" id="GLS21642.1"/>
    </source>
</evidence>
<accession>A0ABQ6CTQ9</accession>